<keyword evidence="3 5" id="KW-1133">Transmembrane helix</keyword>
<gene>
    <name evidence="6" type="ORF">BET01_06795</name>
</gene>
<comment type="caution">
    <text evidence="6">The sequence shown here is derived from an EMBL/GenBank/DDBJ whole genome shotgun (WGS) entry which is preliminary data.</text>
</comment>
<dbReference type="EMBL" id="MCIA01000031">
    <property type="protein sequence ID" value="RKD30294.1"/>
    <property type="molecule type" value="Genomic_DNA"/>
</dbReference>
<feature type="transmembrane region" description="Helical" evidence="5">
    <location>
        <begin position="206"/>
        <end position="227"/>
    </location>
</feature>
<keyword evidence="4 5" id="KW-0472">Membrane</keyword>
<dbReference type="OrthoDB" id="272002at2"/>
<accession>A0A419SYH6</accession>
<feature type="transmembrane region" description="Helical" evidence="5">
    <location>
        <begin position="49"/>
        <end position="69"/>
    </location>
</feature>
<evidence type="ECO:0000256" key="3">
    <source>
        <dbReference type="ARBA" id="ARBA00022989"/>
    </source>
</evidence>
<dbReference type="GO" id="GO:0012505">
    <property type="term" value="C:endomembrane system"/>
    <property type="evidence" value="ECO:0007669"/>
    <property type="project" value="UniProtKB-SubCell"/>
</dbReference>
<sequence length="360" mass="40716">MSGEKQGIVAKKALWSIVLFYLLIVFEIAYMAGPFAIYFYGVYNPVLNFFNQSVILSILNSFFLPHVARETSSALLNIHEYIGACLAIFGFVGFCIGACQIYYSKFTRKGAVIGGVYNVIRHPQYTSFGICGLGLLIMWPRFINLLMYVTMFFVYYLLARAEEKECEEKFGQTYIDYKSKTTMFFPIRGSFIKDLPTLPKSKGKKILVLLGIYSLACTITFCAAKGITSYSINSLYAIYTRDSATVSLCEMETDKIKEIFNIAASDGTIKALLNKTKGEKFINYILPREWYAAEIPMNGIQYRAGHLSPSNYHRTKYKIIFTTAQIRSDKDATGKSILTSVVERKPLAEVWVDLKAQTVE</sequence>
<keyword evidence="7" id="KW-1185">Reference proteome</keyword>
<evidence type="ECO:0000313" key="6">
    <source>
        <dbReference type="EMBL" id="RKD30294.1"/>
    </source>
</evidence>
<comment type="subcellular location">
    <subcellularLocation>
        <location evidence="1">Endomembrane system</location>
        <topology evidence="1">Multi-pass membrane protein</topology>
    </subcellularLocation>
</comment>
<evidence type="ECO:0000313" key="7">
    <source>
        <dbReference type="Proteomes" id="UP000284277"/>
    </source>
</evidence>
<evidence type="ECO:0000256" key="1">
    <source>
        <dbReference type="ARBA" id="ARBA00004127"/>
    </source>
</evidence>
<organism evidence="6 7">
    <name type="scientific">Lacrimispora algidixylanolytica</name>
    <dbReference type="NCBI Taxonomy" id="94868"/>
    <lineage>
        <taxon>Bacteria</taxon>
        <taxon>Bacillati</taxon>
        <taxon>Bacillota</taxon>
        <taxon>Clostridia</taxon>
        <taxon>Lachnospirales</taxon>
        <taxon>Lachnospiraceae</taxon>
        <taxon>Lacrimispora</taxon>
    </lineage>
</organism>
<feature type="transmembrane region" description="Helical" evidence="5">
    <location>
        <begin position="12"/>
        <end position="37"/>
    </location>
</feature>
<dbReference type="Pfam" id="PF04191">
    <property type="entry name" value="PEMT"/>
    <property type="match status" value="1"/>
</dbReference>
<feature type="transmembrane region" description="Helical" evidence="5">
    <location>
        <begin position="81"/>
        <end position="103"/>
    </location>
</feature>
<dbReference type="RefSeq" id="WP_120197818.1">
    <property type="nucleotide sequence ID" value="NZ_MCIA01000031.1"/>
</dbReference>
<reference evidence="6 7" key="1">
    <citation type="submission" date="2016-08" db="EMBL/GenBank/DDBJ databases">
        <title>A new outlook on sporulation: Clostridium algidixylanolyticum.</title>
        <authorList>
            <person name="Poppleton D.I."/>
            <person name="Gribaldo S."/>
        </authorList>
    </citation>
    <scope>NUCLEOTIDE SEQUENCE [LARGE SCALE GENOMIC DNA]</scope>
    <source>
        <strain evidence="6 7">SPL73</strain>
    </source>
</reference>
<evidence type="ECO:0008006" key="8">
    <source>
        <dbReference type="Google" id="ProtNLM"/>
    </source>
</evidence>
<proteinExistence type="predicted"/>
<evidence type="ECO:0000256" key="2">
    <source>
        <dbReference type="ARBA" id="ARBA00022692"/>
    </source>
</evidence>
<feature type="transmembrane region" description="Helical" evidence="5">
    <location>
        <begin position="142"/>
        <end position="159"/>
    </location>
</feature>
<name>A0A419SYH6_9FIRM</name>
<dbReference type="Gene3D" id="1.20.120.1630">
    <property type="match status" value="1"/>
</dbReference>
<protein>
    <recommendedName>
        <fullName evidence="8">Isoprenylcysteine carboxylmethyltransferase family protein</fullName>
    </recommendedName>
</protein>
<evidence type="ECO:0000256" key="4">
    <source>
        <dbReference type="ARBA" id="ARBA00023136"/>
    </source>
</evidence>
<keyword evidence="2 5" id="KW-0812">Transmembrane</keyword>
<dbReference type="AlphaFoldDB" id="A0A419SYH6"/>
<dbReference type="InterPro" id="IPR007318">
    <property type="entry name" value="Phopholipid_MeTrfase"/>
</dbReference>
<evidence type="ECO:0000256" key="5">
    <source>
        <dbReference type="SAM" id="Phobius"/>
    </source>
</evidence>
<dbReference type="Proteomes" id="UP000284277">
    <property type="component" value="Unassembled WGS sequence"/>
</dbReference>